<feature type="domain" description="Ig-like" evidence="9">
    <location>
        <begin position="294"/>
        <end position="327"/>
    </location>
</feature>
<dbReference type="EMBL" id="BMAT01009533">
    <property type="protein sequence ID" value="GFS08166.1"/>
    <property type="molecule type" value="Genomic_DNA"/>
</dbReference>
<protein>
    <submittedName>
        <fullName evidence="10">Sterol-4-alpha-carboxylate 3-dehydrogenase, decarboxylating-like</fullName>
    </submittedName>
</protein>
<dbReference type="InterPro" id="IPR032675">
    <property type="entry name" value="LRR_dom_sf"/>
</dbReference>
<evidence type="ECO:0000256" key="5">
    <source>
        <dbReference type="ARBA" id="ARBA00023180"/>
    </source>
</evidence>
<accession>A0AAV4IIM6</accession>
<dbReference type="SUPFAM" id="SSF52058">
    <property type="entry name" value="L domain-like"/>
    <property type="match status" value="1"/>
</dbReference>
<keyword evidence="1" id="KW-0433">Leucine-rich repeat</keyword>
<keyword evidence="11" id="KW-1185">Reference proteome</keyword>
<keyword evidence="4" id="KW-1015">Disulfide bond</keyword>
<dbReference type="GO" id="GO:0006694">
    <property type="term" value="P:steroid biosynthetic process"/>
    <property type="evidence" value="ECO:0007669"/>
    <property type="project" value="InterPro"/>
</dbReference>
<dbReference type="InterPro" id="IPR003599">
    <property type="entry name" value="Ig_sub"/>
</dbReference>
<keyword evidence="7" id="KW-0472">Membrane</keyword>
<evidence type="ECO:0000259" key="9">
    <source>
        <dbReference type="PROSITE" id="PS50835"/>
    </source>
</evidence>
<dbReference type="SUPFAM" id="SSF51735">
    <property type="entry name" value="NAD(P)-binding Rossmann-fold domains"/>
    <property type="match status" value="1"/>
</dbReference>
<dbReference type="InterPro" id="IPR036179">
    <property type="entry name" value="Ig-like_dom_sf"/>
</dbReference>
<feature type="signal peptide" evidence="8">
    <location>
        <begin position="1"/>
        <end position="25"/>
    </location>
</feature>
<dbReference type="Gene3D" id="3.40.50.720">
    <property type="entry name" value="NAD(P)-binding Rossmann-like Domain"/>
    <property type="match status" value="1"/>
</dbReference>
<dbReference type="Gene3D" id="2.60.40.10">
    <property type="entry name" value="Immunoglobulins"/>
    <property type="match status" value="1"/>
</dbReference>
<reference evidence="10 11" key="1">
    <citation type="journal article" date="2021" name="Elife">
        <title>Chloroplast acquisition without the gene transfer in kleptoplastic sea slugs, Plakobranchus ocellatus.</title>
        <authorList>
            <person name="Maeda T."/>
            <person name="Takahashi S."/>
            <person name="Yoshida T."/>
            <person name="Shimamura S."/>
            <person name="Takaki Y."/>
            <person name="Nagai Y."/>
            <person name="Toyoda A."/>
            <person name="Suzuki Y."/>
            <person name="Arimoto A."/>
            <person name="Ishii H."/>
            <person name="Satoh N."/>
            <person name="Nishiyama T."/>
            <person name="Hasebe M."/>
            <person name="Maruyama T."/>
            <person name="Minagawa J."/>
            <person name="Obokata J."/>
            <person name="Shigenobu S."/>
        </authorList>
    </citation>
    <scope>NUCLEOTIDE SEQUENCE [LARGE SCALE GENOMIC DNA]</scope>
</reference>
<dbReference type="InterPro" id="IPR002225">
    <property type="entry name" value="3Beta_OHSteriod_DH/Estase"/>
</dbReference>
<keyword evidence="7" id="KW-0812">Transmembrane</keyword>
<dbReference type="InterPro" id="IPR013098">
    <property type="entry name" value="Ig_I-set"/>
</dbReference>
<dbReference type="PANTHER" id="PTHR45842">
    <property type="entry name" value="SYNAPTIC ADHESION-LIKE MOLECULE SALM"/>
    <property type="match status" value="1"/>
</dbReference>
<evidence type="ECO:0000313" key="10">
    <source>
        <dbReference type="EMBL" id="GFS08166.1"/>
    </source>
</evidence>
<dbReference type="SMART" id="SM00082">
    <property type="entry name" value="LRRCT"/>
    <property type="match status" value="1"/>
</dbReference>
<dbReference type="AlphaFoldDB" id="A0AAV4IIM6"/>
<dbReference type="SMART" id="SM00369">
    <property type="entry name" value="LRR_TYP"/>
    <property type="match status" value="5"/>
</dbReference>
<dbReference type="SUPFAM" id="SSF48726">
    <property type="entry name" value="Immunoglobulin"/>
    <property type="match status" value="1"/>
</dbReference>
<evidence type="ECO:0000256" key="7">
    <source>
        <dbReference type="SAM" id="Phobius"/>
    </source>
</evidence>
<keyword evidence="3" id="KW-0677">Repeat</keyword>
<dbReference type="InterPro" id="IPR013783">
    <property type="entry name" value="Ig-like_fold"/>
</dbReference>
<dbReference type="InterPro" id="IPR000372">
    <property type="entry name" value="LRRNT"/>
</dbReference>
<evidence type="ECO:0000256" key="1">
    <source>
        <dbReference type="ARBA" id="ARBA00022614"/>
    </source>
</evidence>
<evidence type="ECO:0000256" key="2">
    <source>
        <dbReference type="ARBA" id="ARBA00022729"/>
    </source>
</evidence>
<comment type="caution">
    <text evidence="10">The sequence shown here is derived from an EMBL/GenBank/DDBJ whole genome shotgun (WGS) entry which is preliminary data.</text>
</comment>
<feature type="transmembrane region" description="Helical" evidence="7">
    <location>
        <begin position="626"/>
        <end position="646"/>
    </location>
</feature>
<organism evidence="10 11">
    <name type="scientific">Elysia marginata</name>
    <dbReference type="NCBI Taxonomy" id="1093978"/>
    <lineage>
        <taxon>Eukaryota</taxon>
        <taxon>Metazoa</taxon>
        <taxon>Spiralia</taxon>
        <taxon>Lophotrochozoa</taxon>
        <taxon>Mollusca</taxon>
        <taxon>Gastropoda</taxon>
        <taxon>Heterobranchia</taxon>
        <taxon>Euthyneura</taxon>
        <taxon>Panpulmonata</taxon>
        <taxon>Sacoglossa</taxon>
        <taxon>Placobranchoidea</taxon>
        <taxon>Plakobranchidae</taxon>
        <taxon>Elysia</taxon>
    </lineage>
</organism>
<dbReference type="InterPro" id="IPR007110">
    <property type="entry name" value="Ig-like_dom"/>
</dbReference>
<evidence type="ECO:0000256" key="4">
    <source>
        <dbReference type="ARBA" id="ARBA00023157"/>
    </source>
</evidence>
<proteinExistence type="predicted"/>
<dbReference type="InterPro" id="IPR001611">
    <property type="entry name" value="Leu-rich_rpt"/>
</dbReference>
<dbReference type="PANTHER" id="PTHR45842:SF12">
    <property type="entry name" value="KEKKON 5, ISOFORM A"/>
    <property type="match status" value="1"/>
</dbReference>
<evidence type="ECO:0000313" key="11">
    <source>
        <dbReference type="Proteomes" id="UP000762676"/>
    </source>
</evidence>
<dbReference type="SMART" id="SM00409">
    <property type="entry name" value="IG"/>
    <property type="match status" value="1"/>
</dbReference>
<evidence type="ECO:0000256" key="8">
    <source>
        <dbReference type="SAM" id="SignalP"/>
    </source>
</evidence>
<feature type="region of interest" description="Disordered" evidence="6">
    <location>
        <begin position="415"/>
        <end position="469"/>
    </location>
</feature>
<dbReference type="InterPro" id="IPR000483">
    <property type="entry name" value="Cys-rich_flank_reg_C"/>
</dbReference>
<feature type="chain" id="PRO_5043349164" evidence="8">
    <location>
        <begin position="26"/>
        <end position="711"/>
    </location>
</feature>
<dbReference type="InterPro" id="IPR036291">
    <property type="entry name" value="NAD(P)-bd_dom_sf"/>
</dbReference>
<evidence type="ECO:0000256" key="3">
    <source>
        <dbReference type="ARBA" id="ARBA00022737"/>
    </source>
</evidence>
<feature type="compositionally biased region" description="Polar residues" evidence="6">
    <location>
        <begin position="415"/>
        <end position="439"/>
    </location>
</feature>
<keyword evidence="7" id="KW-1133">Transmembrane helix</keyword>
<dbReference type="Gene3D" id="3.80.10.10">
    <property type="entry name" value="Ribonuclease Inhibitor"/>
    <property type="match status" value="2"/>
</dbReference>
<name>A0AAV4IIM6_9GAST</name>
<keyword evidence="2 8" id="KW-0732">Signal</keyword>
<dbReference type="Pfam" id="PF01073">
    <property type="entry name" value="3Beta_HSD"/>
    <property type="match status" value="1"/>
</dbReference>
<sequence>MKMMLDTHSLLSLWLLSTVVAPIRGCPLDCFCSGGISETRVLCSSPNIKTIPRNLNPDTEILTIQGTQASLIPLNGLVRSDFNNLTELVHLKISFTLLTHIAEDTFFNLVKLKRLELDNNRLSSVLPNTLSGLGSTLAFVSLSNNRGLHLHHRTFWNLPALREIYLSGLGLHEIDPLTFYGLNGLRTLDMSANELTYLSPGVMSSMPNLWSLDLAFNNMGSLDPLLERFFRRLRRLQLGGNRWQCNCLLKWLKNYPTLVSPKQGSDAIVCAGPPSLEFSHLLDVNDSLLTCSAPSIISCPDTVSGQIGESFTIKCLVTGDPYPRITWTFADGAHLASGSYPGMPLEDRAAIFIKDLSPSLEGTVKLTAHNSFGTETAQIMLTVNGFTTTTTSIDTPQTSVSPFVSAPFFTSSKTSRFATGSNRRAPATQPSHDISSRPPTISRGDISPTSQEDQAEGAGHSTVDHSEPKNNIPAIAAASAAGGAAVILAAVAVVKLCSRPPFVAASGVHAVLSANGPNFHTVAIRPHGIFGPKDLQLVPITVEMARAGKTKYIIGDGKNVVDFTYVGNVVHGHILAAEHLNPGSPACGKAYHITNDEPIFFWTFMTRLLASLDYPAPRVHLPYWPLYYLSLLLQFIAWILSPLFIFTPSLSPMKVALAGTDHFYNCDRAKKDLGYRPTYTLDQGLKLTVEAYPHLRNPLSQSEETNQKKTY</sequence>
<evidence type="ECO:0000256" key="6">
    <source>
        <dbReference type="SAM" id="MobiDB-lite"/>
    </source>
</evidence>
<dbReference type="InterPro" id="IPR050467">
    <property type="entry name" value="LRFN"/>
</dbReference>
<dbReference type="Pfam" id="PF13855">
    <property type="entry name" value="LRR_8"/>
    <property type="match status" value="2"/>
</dbReference>
<dbReference type="Pfam" id="PF07679">
    <property type="entry name" value="I-set"/>
    <property type="match status" value="1"/>
</dbReference>
<gene>
    <name evidence="10" type="ORF">ElyMa_004750100</name>
</gene>
<dbReference type="GO" id="GO:0016616">
    <property type="term" value="F:oxidoreductase activity, acting on the CH-OH group of donors, NAD or NADP as acceptor"/>
    <property type="evidence" value="ECO:0007669"/>
    <property type="project" value="InterPro"/>
</dbReference>
<keyword evidence="5" id="KW-0325">Glycoprotein</keyword>
<dbReference type="Proteomes" id="UP000762676">
    <property type="component" value="Unassembled WGS sequence"/>
</dbReference>
<dbReference type="SMART" id="SM00013">
    <property type="entry name" value="LRRNT"/>
    <property type="match status" value="1"/>
</dbReference>
<dbReference type="InterPro" id="IPR003591">
    <property type="entry name" value="Leu-rich_rpt_typical-subtyp"/>
</dbReference>
<dbReference type="PROSITE" id="PS50835">
    <property type="entry name" value="IG_LIKE"/>
    <property type="match status" value="1"/>
</dbReference>